<comment type="caution">
    <text evidence="2">The sequence shown here is derived from an EMBL/GenBank/DDBJ whole genome shotgun (WGS) entry which is preliminary data.</text>
</comment>
<feature type="compositionally biased region" description="Polar residues" evidence="1">
    <location>
        <begin position="855"/>
        <end position="867"/>
    </location>
</feature>
<evidence type="ECO:0000256" key="1">
    <source>
        <dbReference type="SAM" id="MobiDB-lite"/>
    </source>
</evidence>
<organism evidence="2 3">
    <name type="scientific">Stephanodiscus triporus</name>
    <dbReference type="NCBI Taxonomy" id="2934178"/>
    <lineage>
        <taxon>Eukaryota</taxon>
        <taxon>Sar</taxon>
        <taxon>Stramenopiles</taxon>
        <taxon>Ochrophyta</taxon>
        <taxon>Bacillariophyta</taxon>
        <taxon>Coscinodiscophyceae</taxon>
        <taxon>Thalassiosirophycidae</taxon>
        <taxon>Stephanodiscales</taxon>
        <taxon>Stephanodiscaceae</taxon>
        <taxon>Stephanodiscus</taxon>
    </lineage>
</organism>
<feature type="compositionally biased region" description="Basic and acidic residues" evidence="1">
    <location>
        <begin position="1387"/>
        <end position="1413"/>
    </location>
</feature>
<feature type="compositionally biased region" description="Polar residues" evidence="1">
    <location>
        <begin position="936"/>
        <end position="946"/>
    </location>
</feature>
<feature type="compositionally biased region" description="Basic residues" evidence="1">
    <location>
        <begin position="1414"/>
        <end position="1423"/>
    </location>
</feature>
<evidence type="ECO:0008006" key="4">
    <source>
        <dbReference type="Google" id="ProtNLM"/>
    </source>
</evidence>
<feature type="compositionally biased region" description="Basic and acidic residues" evidence="1">
    <location>
        <begin position="1340"/>
        <end position="1363"/>
    </location>
</feature>
<dbReference type="PANTHER" id="PTHR21113">
    <property type="entry name" value="AGAP001705-PA"/>
    <property type="match status" value="1"/>
</dbReference>
<feature type="region of interest" description="Disordered" evidence="1">
    <location>
        <begin position="754"/>
        <end position="950"/>
    </location>
</feature>
<feature type="compositionally biased region" description="Polar residues" evidence="1">
    <location>
        <begin position="797"/>
        <end position="809"/>
    </location>
</feature>
<accession>A0ABD3MJ32</accession>
<dbReference type="PANTHER" id="PTHR21113:SF4">
    <property type="entry name" value="CHITIN-BINDING TYPE-4 DOMAIN-CONTAINING PROTEIN"/>
    <property type="match status" value="1"/>
</dbReference>
<feature type="region of interest" description="Disordered" evidence="1">
    <location>
        <begin position="1209"/>
        <end position="1423"/>
    </location>
</feature>
<feature type="compositionally biased region" description="Basic and acidic residues" evidence="1">
    <location>
        <begin position="1226"/>
        <end position="1238"/>
    </location>
</feature>
<dbReference type="Gene3D" id="1.10.530.10">
    <property type="match status" value="2"/>
</dbReference>
<dbReference type="EMBL" id="JALLAZ020001818">
    <property type="protein sequence ID" value="KAL3762764.1"/>
    <property type="molecule type" value="Genomic_DNA"/>
</dbReference>
<feature type="compositionally biased region" description="Low complexity" evidence="1">
    <location>
        <begin position="1288"/>
        <end position="1298"/>
    </location>
</feature>
<feature type="compositionally biased region" description="Polar residues" evidence="1">
    <location>
        <begin position="831"/>
        <end position="841"/>
    </location>
</feature>
<evidence type="ECO:0000313" key="2">
    <source>
        <dbReference type="EMBL" id="KAL3762764.1"/>
    </source>
</evidence>
<name>A0ABD3MJ32_9STRA</name>
<feature type="compositionally biased region" description="Polar residues" evidence="1">
    <location>
        <begin position="1329"/>
        <end position="1339"/>
    </location>
</feature>
<protein>
    <recommendedName>
        <fullName evidence="4">Chitinase</fullName>
    </recommendedName>
</protein>
<gene>
    <name evidence="2" type="ORF">ACHAW5_000200</name>
</gene>
<sequence length="1423" mass="155806">MKTAIDERLFLYETPLMQWVPSTVYRFDGFFTGMQIMHSEGVAGGKLYMGGDCDHCHMYGLVNVAAFLAQAMKETIRYDACDENSWDRVGNDLMYPLSNACGQLGQSYQDYHCSEEEKHMECEVDPQMTITAVTNAKWWGAPGPLKCGPKSLYPQTGYWDFNYVCDDIWAVPPKTCDEYEGQQGGGAVNDEPYPNGANRTDVEGCCWWGRGVIQTSGVCNFGKLNYFLGKRAADDGRESRYPDIDFCKDPEAICSSQEHSELKWIAGFFYWINEVQSYDEGGWNYINELHSYVDGGMVGDAFINAVSGIVNRGCHNPPCGTGDLDGGPERAQNFMKIIDEMKFAFVDIVPDATTTLADVASGSTPASDNLSSSSSSLCGNSLVGKTGTAAVEETFLAMKTAIDERLFLYETPLMQWVPSTVYRFDGFFTGMQIMHSEGVAGGKLYMGGDCDHCHMYGLVNVAAFLAQAMKETIRYDACDENSWDRVGNDLMYPLSNACGQLGQSYQDYHCSEEEKHMECEVDPQMTITAVTNAKWWGAPGPLKCGPKSLYPQTGYWDFNYVCDDIWAVPPKTCDEYEGQQGGGAVNDEPYPNGANRTDVEGCCWWGRGVIQTSGVCNFGKLNYFLGKRAADDGRESRYPDIDFCKDPEAICSSQEHSELKWIAGFFYWINEVQSYDEGGWNYINELHSYVDGGMVGDAFINAVSGIVNRGCHNPPCGTGDLDGGPERAQNFMKIIDEMKCYFVDIVSEAATTTQHDALGPTPPPLPAETPSEWSPSSPFTTDVSEALGPTPPPLLAETSSEWSPSSPFTTEAFEALGPTPPPLPAETPSGWSPSSPFTTDVSEALGPTPPPLLAETSSEWSPSSPFTTEAFEALGPTPPPLPAETPSGWSPSSPFTTEVSEALGPTSPPLLAGNPSLPFTTDDPETQFPPPTTPQSLAETPETQVNSSSGEIIGRSEIAYVCGDGFEGDEPGTTIEVTFDYEIHNKIDISVGEALRDIKESILSDITGRMGCNRVFWTGRLLQAGFEHIIGLNSNAQDLPDPEATGCIVDIETDDLTICTAVRGGLTIYAKPGTSKTLLEETSKFLKDIVRDGMNSGLYETGIMYKAIYIGDRESSSKIQASASPVKSQAELTDSSNLGLIGVIIGLSLACLLLCLHAKKLRKDGQNERHGSDEEMAFDKFNSQTRHTSGCSNGWSNLAHQFGDRIAGSQRIPLTPPQSRNVSGESKFENESGADFHRPRPTSWSSSMDRRETADSNVGQNQRAPYKLGVEEKNSPGLLEEDSDSSDSIELSGDSSEGFTFNDKEKKNTVASSGNRGEGDTFNGDERQSNAANNTTQYKESIEIPRRNSLPRNDRQKSLEHARSRAAKRNSVNGDERQANAANNTTRYKESIEIPRRNSLPRNDRQKSLEHARSRAAKRNSVS</sequence>
<proteinExistence type="predicted"/>
<evidence type="ECO:0000313" key="3">
    <source>
        <dbReference type="Proteomes" id="UP001530315"/>
    </source>
</evidence>
<feature type="compositionally biased region" description="Polar residues" evidence="1">
    <location>
        <begin position="889"/>
        <end position="899"/>
    </location>
</feature>
<reference evidence="2 3" key="1">
    <citation type="submission" date="2024-10" db="EMBL/GenBank/DDBJ databases">
        <title>Updated reference genomes for cyclostephanoid diatoms.</title>
        <authorList>
            <person name="Roberts W.R."/>
            <person name="Alverson A.J."/>
        </authorList>
    </citation>
    <scope>NUCLEOTIDE SEQUENCE [LARGE SCALE GENOMIC DNA]</scope>
    <source>
        <strain evidence="2 3">AJA276-08</strain>
    </source>
</reference>
<dbReference type="Proteomes" id="UP001530315">
    <property type="component" value="Unassembled WGS sequence"/>
</dbReference>
<feature type="compositionally biased region" description="Polar residues" evidence="1">
    <location>
        <begin position="771"/>
        <end position="783"/>
    </location>
</feature>
<keyword evidence="3" id="KW-1185">Reference proteome</keyword>